<dbReference type="SUPFAM" id="SSF51735">
    <property type="entry name" value="NAD(P)-binding Rossmann-fold domains"/>
    <property type="match status" value="1"/>
</dbReference>
<sequence length="325" mass="37012">MMTDLSNKNILITGGTGTFGEALLREILQQNIHPKHLFILSRDEYKQHQLKQSLPPHQQSLVTFLLGDVRDYNTLMIHFRQMDLVIHAAALKRIDSGEEQPDAFVETNTVGTTHVLNAALMQHVEQVVTISTDKAVYPTTLYGATKLCAERITIQKNKPAGLRASVIRLGNLLGSRGSIVTELIESNQTDIKLTHPDMTRFTMTTSESARYTLQVLGEARGGEIFVPKMPVYRLVDLVSVLLPDAALQYTQPRFTEKLHETLLSHEEARYTFERAQDYVICMKEDLQQWYQQQPTHAVPASFEYHSNQHNFLSRDELRLLINPFI</sequence>
<dbReference type="PANTHER" id="PTHR43318:SF2">
    <property type="entry name" value="UDP-N-ACETYLGLUCOSAMINE 4,6-DEHYDRATASE (INVERTING)"/>
    <property type="match status" value="1"/>
</dbReference>
<gene>
    <name evidence="3" type="ORF">K4G66_28670</name>
</gene>
<reference evidence="3" key="1">
    <citation type="journal article" date="2023" name="Comput. Struct. Biotechnol. J.">
        <title>Discovery of a novel marine Bacteroidetes with a rich repertoire of carbohydrate-active enzymes.</title>
        <authorList>
            <person name="Chen B."/>
            <person name="Liu G."/>
            <person name="Chen Q."/>
            <person name="Wang H."/>
            <person name="Liu L."/>
            <person name="Tang K."/>
        </authorList>
    </citation>
    <scope>NUCLEOTIDE SEQUENCE</scope>
    <source>
        <strain evidence="3">TK19036</strain>
    </source>
</reference>
<organism evidence="3">
    <name type="scientific">Roseihalotalea indica</name>
    <dbReference type="NCBI Taxonomy" id="2867963"/>
    <lineage>
        <taxon>Bacteria</taxon>
        <taxon>Pseudomonadati</taxon>
        <taxon>Bacteroidota</taxon>
        <taxon>Cytophagia</taxon>
        <taxon>Cytophagales</taxon>
        <taxon>Catalimonadaceae</taxon>
        <taxon>Roseihalotalea</taxon>
    </lineage>
</organism>
<dbReference type="InterPro" id="IPR051203">
    <property type="entry name" value="Polysaccharide_Synthase-Rel"/>
</dbReference>
<name>A0AA49JD43_9BACT</name>
<dbReference type="InterPro" id="IPR003869">
    <property type="entry name" value="Polysac_CapD-like"/>
</dbReference>
<feature type="domain" description="Polysaccharide biosynthesis protein CapD-like" evidence="2">
    <location>
        <begin position="10"/>
        <end position="277"/>
    </location>
</feature>
<evidence type="ECO:0000313" key="3">
    <source>
        <dbReference type="EMBL" id="WKN36338.1"/>
    </source>
</evidence>
<protein>
    <submittedName>
        <fullName evidence="3">SDR family NAD(P)-dependent oxidoreductase</fullName>
    </submittedName>
</protein>
<dbReference type="InterPro" id="IPR036291">
    <property type="entry name" value="NAD(P)-bd_dom_sf"/>
</dbReference>
<evidence type="ECO:0000259" key="2">
    <source>
        <dbReference type="Pfam" id="PF02719"/>
    </source>
</evidence>
<proteinExistence type="inferred from homology"/>
<dbReference type="Pfam" id="PF02719">
    <property type="entry name" value="Polysacc_synt_2"/>
    <property type="match status" value="1"/>
</dbReference>
<reference evidence="3" key="2">
    <citation type="journal article" date="2024" name="Antonie Van Leeuwenhoek">
        <title>Roseihalotalea indica gen. nov., sp. nov., a halophilic Bacteroidetes from mesopelagic Southwest Indian Ocean with higher carbohydrate metabolic potential.</title>
        <authorList>
            <person name="Chen B."/>
            <person name="Zhang M."/>
            <person name="Lin D."/>
            <person name="Ye J."/>
            <person name="Tang K."/>
        </authorList>
    </citation>
    <scope>NUCLEOTIDE SEQUENCE</scope>
    <source>
        <strain evidence="3">TK19036</strain>
    </source>
</reference>
<accession>A0AA49JD43</accession>
<evidence type="ECO:0000256" key="1">
    <source>
        <dbReference type="ARBA" id="ARBA00007430"/>
    </source>
</evidence>
<dbReference type="Gene3D" id="3.40.50.720">
    <property type="entry name" value="NAD(P)-binding Rossmann-like Domain"/>
    <property type="match status" value="1"/>
</dbReference>
<dbReference type="AlphaFoldDB" id="A0AA49JD43"/>
<dbReference type="EMBL" id="CP120682">
    <property type="protein sequence ID" value="WKN36338.1"/>
    <property type="molecule type" value="Genomic_DNA"/>
</dbReference>
<comment type="similarity">
    <text evidence="1">Belongs to the polysaccharide synthase family.</text>
</comment>
<dbReference type="PANTHER" id="PTHR43318">
    <property type="entry name" value="UDP-N-ACETYLGLUCOSAMINE 4,6-DEHYDRATASE"/>
    <property type="match status" value="1"/>
</dbReference>